<evidence type="ECO:0000313" key="2">
    <source>
        <dbReference type="Proteomes" id="UP000431684"/>
    </source>
</evidence>
<evidence type="ECO:0000313" key="1">
    <source>
        <dbReference type="EMBL" id="MUI16261.1"/>
    </source>
</evidence>
<dbReference type="Proteomes" id="UP000431684">
    <property type="component" value="Unassembled WGS sequence"/>
</dbReference>
<keyword evidence="1" id="KW-0378">Hydrolase</keyword>
<dbReference type="AlphaFoldDB" id="A0A6I3XR25"/>
<sequence length="441" mass="47494">MRAVVRYVLTAAPEPDRMDVITTALTAAIADAGTGAAYTMLKSRLTGKSPRVDEAISDLEQDPGSLSRQFAVSDALAAAGLAGDRYLRAAARNLVEEVDRRRTLRPVTDLPGGVLQVFFTTDRQPTGDRHPARQFGAARGEISYGTCEVAIRRSAGSEEPALPTLLRPQSRHDPDGHAVLLRSDIELQAAYFSKLADTIAHCPANSALLFVHGFRVSFEDAARRTAQIASDLRFAGVPIFYSWPSQGRLSGYAVDETNVEWTLPRLTSFLIGLLERTQVAHVYLLGHGMGSRALARAVADVTAARPDLAPRMRELILAAPDVEAEAFRRDIAPALTAAGGRVTLYASSGDDALQVAQRTRPYPRAGDSGDALVVAPGVQTIDASIVDTSLIRAAPDTAQRSALADMRLLISRHLPPSQRAGLQAVDIPAGRYWTFNEQEIP</sequence>
<accession>A0A6I3XR25</accession>
<dbReference type="OrthoDB" id="9797755at2"/>
<name>A0A6I3XR25_9BURK</name>
<dbReference type="Pfam" id="PF05990">
    <property type="entry name" value="DUF900"/>
    <property type="match status" value="1"/>
</dbReference>
<organism evidence="1 2">
    <name type="scientific">Pseudoduganella dura</name>
    <dbReference type="NCBI Taxonomy" id="321982"/>
    <lineage>
        <taxon>Bacteria</taxon>
        <taxon>Pseudomonadati</taxon>
        <taxon>Pseudomonadota</taxon>
        <taxon>Betaproteobacteria</taxon>
        <taxon>Burkholderiales</taxon>
        <taxon>Oxalobacteraceae</taxon>
        <taxon>Telluria group</taxon>
        <taxon>Pseudoduganella</taxon>
    </lineage>
</organism>
<reference evidence="1 2" key="1">
    <citation type="submission" date="2019-11" db="EMBL/GenBank/DDBJ databases">
        <title>Draft Genome Sequences of Six Type Strains of the Genus Massilia.</title>
        <authorList>
            <person name="Miess H."/>
            <person name="Frediansyah A."/>
            <person name="Goeker M."/>
            <person name="Gross H."/>
        </authorList>
    </citation>
    <scope>NUCLEOTIDE SEQUENCE [LARGE SCALE GENOMIC DNA]</scope>
    <source>
        <strain evidence="1 2">DSM 17513</strain>
    </source>
</reference>
<keyword evidence="2" id="KW-1185">Reference proteome</keyword>
<dbReference type="PANTHER" id="PTHR36513">
    <property type="entry name" value="ABC TRANSMEMBRANE TYPE-1 DOMAIN-CONTAINING PROTEIN"/>
    <property type="match status" value="1"/>
</dbReference>
<dbReference type="Gene3D" id="3.40.50.1820">
    <property type="entry name" value="alpha/beta hydrolase"/>
    <property type="match status" value="1"/>
</dbReference>
<comment type="caution">
    <text evidence="1">The sequence shown here is derived from an EMBL/GenBank/DDBJ whole genome shotgun (WGS) entry which is preliminary data.</text>
</comment>
<dbReference type="InterPro" id="IPR010297">
    <property type="entry name" value="DUF900_hydrolase"/>
</dbReference>
<dbReference type="SUPFAM" id="SSF53474">
    <property type="entry name" value="alpha/beta-Hydrolases"/>
    <property type="match status" value="1"/>
</dbReference>
<dbReference type="EMBL" id="WNWM01000002">
    <property type="protein sequence ID" value="MUI16261.1"/>
    <property type="molecule type" value="Genomic_DNA"/>
</dbReference>
<gene>
    <name evidence="1" type="ORF">GJV26_27960</name>
</gene>
<proteinExistence type="predicted"/>
<dbReference type="GO" id="GO:0016787">
    <property type="term" value="F:hydrolase activity"/>
    <property type="evidence" value="ECO:0007669"/>
    <property type="project" value="UniProtKB-KW"/>
</dbReference>
<protein>
    <submittedName>
        <fullName evidence="1">Alpha/beta hydrolase</fullName>
    </submittedName>
</protein>
<dbReference type="PANTHER" id="PTHR36513:SF1">
    <property type="entry name" value="TRANSMEMBRANE PROTEIN"/>
    <property type="match status" value="1"/>
</dbReference>
<dbReference type="InterPro" id="IPR029058">
    <property type="entry name" value="AB_hydrolase_fold"/>
</dbReference>